<dbReference type="Proteomes" id="UP001230649">
    <property type="component" value="Unassembled WGS sequence"/>
</dbReference>
<keyword evidence="2" id="KW-1185">Reference proteome</keyword>
<evidence type="ECO:0000313" key="2">
    <source>
        <dbReference type="Proteomes" id="UP001230649"/>
    </source>
</evidence>
<reference evidence="1" key="1">
    <citation type="submission" date="2023-04" db="EMBL/GenBank/DDBJ databases">
        <title>Draft Genome sequencing of Naganishia species isolated from polar environments using Oxford Nanopore Technology.</title>
        <authorList>
            <person name="Leo P."/>
            <person name="Venkateswaran K."/>
        </authorList>
    </citation>
    <scope>NUCLEOTIDE SEQUENCE</scope>
    <source>
        <strain evidence="1">MNA-CCFEE 5262</strain>
    </source>
</reference>
<evidence type="ECO:0000313" key="1">
    <source>
        <dbReference type="EMBL" id="KAJ9096872.1"/>
    </source>
</evidence>
<comment type="caution">
    <text evidence="1">The sequence shown here is derived from an EMBL/GenBank/DDBJ whole genome shotgun (WGS) entry which is preliminary data.</text>
</comment>
<protein>
    <submittedName>
        <fullName evidence="1">Uncharacterized protein</fullName>
    </submittedName>
</protein>
<accession>A0ACC2VE73</accession>
<gene>
    <name evidence="1" type="ORF">QFC20_006341</name>
</gene>
<name>A0ACC2VE73_9TREE</name>
<organism evidence="1 2">
    <name type="scientific">Naganishia adeliensis</name>
    <dbReference type="NCBI Taxonomy" id="92952"/>
    <lineage>
        <taxon>Eukaryota</taxon>
        <taxon>Fungi</taxon>
        <taxon>Dikarya</taxon>
        <taxon>Basidiomycota</taxon>
        <taxon>Agaricomycotina</taxon>
        <taxon>Tremellomycetes</taxon>
        <taxon>Filobasidiales</taxon>
        <taxon>Filobasidiaceae</taxon>
        <taxon>Naganishia</taxon>
    </lineage>
</organism>
<dbReference type="EMBL" id="JASBWS010000109">
    <property type="protein sequence ID" value="KAJ9096872.1"/>
    <property type="molecule type" value="Genomic_DNA"/>
</dbReference>
<sequence>MDHQIDVNSRMRKHLRSVKRLASSISGHPTQPDRPVSYGDFIVLLDKEGRPEGHHAEGHPIAARHILDHYDGYDRTYAPPSSHGQAVQVETLAGQGTGVFSSAVTAARNDMSFRTLGGEFWSGWFLKAGATERKPSVKTSPMITPNFSISAPFNEKQEYTARTDSLRLPPAIPPHMQVNNRNMNHAQSDETLFSYYGSADSPQPPVPTVPYKPAEARQNQHTLRVITNISEAPAKVPSPPTRSRCLTGNLERMGSNESADSVSTAVSAETPEYKPYEKDRISDMVAPGSAYDNDFKEMNAFPRPQIYAPPPHIAPLFTYVPYLQKVLLWTPLSRYLPHLTFASIILVCVYLFLVLFSTFFKSSVSFDSIGPDVLRSGMIGMMQIPIILGLGGRGSVFRFLLFGRYTGAAMRIHKLAGRLCFFGSAFHTGLWMRKWMDAGTLAKASRDQHIICGYIAVGALGLITLTSLPWVRQMAYGFFLTCHITGLVLFLVGLALHVPEAVPYCLAGACLYGAGVLIRATRTRIATASLQAVPGCDSTMVSVAGVREGWRAGQHVILRVPKLGGLGGVEGHEFTIASAPDADGLTLIIKNAGNWSKRLLNMSLENEKAGAGLNTKVIVEGPYGGPGNMVFQSFSSVMLVAGGSGITHSLGIAHDLIRKASVPPYNVRARSVTIIWATRTKESVEGLLPSFNKLIECGHKAEQESPYGTTLRIYVYVTRQPASLPMRLDSVVPPSMLVNGNRGSESTFASQDLSTSGVQIISGIRPNLEVSLNEMIESTGTLETGNSRGGLSRDVKPQGIAVAVCGPDALVVSAREAVRGMAQSKISRVGGIELLEESFCH</sequence>
<proteinExistence type="predicted"/>